<evidence type="ECO:0000256" key="5">
    <source>
        <dbReference type="ARBA" id="ARBA00022989"/>
    </source>
</evidence>
<evidence type="ECO:0000313" key="8">
    <source>
        <dbReference type="EMBL" id="XBO45601.1"/>
    </source>
</evidence>
<evidence type="ECO:0000256" key="4">
    <source>
        <dbReference type="ARBA" id="ARBA00022692"/>
    </source>
</evidence>
<evidence type="ECO:0000256" key="3">
    <source>
        <dbReference type="ARBA" id="ARBA00022475"/>
    </source>
</evidence>
<sequence>MTDSDVVHIGLQAMILAAKLSMPVLLVALGIGFGVSLLQAVTQVQEVTLSFVPKLIGVATVILVAGHWMLQETVAFTKGMFALLPQLLS</sequence>
<comment type="similarity">
    <text evidence="2">Belongs to the FliQ/MopD/SpaQ family.</text>
</comment>
<keyword evidence="3" id="KW-1003">Cell membrane</keyword>
<dbReference type="EMBL" id="CP157483">
    <property type="protein sequence ID" value="XBO45601.1"/>
    <property type="molecule type" value="Genomic_DNA"/>
</dbReference>
<feature type="transmembrane region" description="Helical" evidence="7">
    <location>
        <begin position="51"/>
        <end position="70"/>
    </location>
</feature>
<dbReference type="PRINTS" id="PR00952">
    <property type="entry name" value="TYPE3IMQPROT"/>
</dbReference>
<reference evidence="8" key="1">
    <citation type="submission" date="2024-05" db="EMBL/GenBank/DDBJ databases">
        <authorList>
            <person name="Kim S."/>
            <person name="Heo J."/>
            <person name="Choi H."/>
            <person name="Choi Y."/>
            <person name="Kwon S.-W."/>
            <person name="Kim Y."/>
        </authorList>
    </citation>
    <scope>NUCLEOTIDE SEQUENCE</scope>
    <source>
        <strain evidence="8">KACC 23699</strain>
    </source>
</reference>
<evidence type="ECO:0000256" key="7">
    <source>
        <dbReference type="SAM" id="Phobius"/>
    </source>
</evidence>
<dbReference type="Pfam" id="PF01313">
    <property type="entry name" value="Bac_export_3"/>
    <property type="match status" value="1"/>
</dbReference>
<dbReference type="PANTHER" id="PTHR34040">
    <property type="entry name" value="FLAGELLAR BIOSYNTHETIC PROTEIN FLIQ"/>
    <property type="match status" value="1"/>
</dbReference>
<dbReference type="GO" id="GO:0005886">
    <property type="term" value="C:plasma membrane"/>
    <property type="evidence" value="ECO:0007669"/>
    <property type="project" value="UniProtKB-SubCell"/>
</dbReference>
<feature type="transmembrane region" description="Helical" evidence="7">
    <location>
        <begin position="20"/>
        <end position="39"/>
    </location>
</feature>
<keyword evidence="4 7" id="KW-0812">Transmembrane</keyword>
<keyword evidence="5 7" id="KW-1133">Transmembrane helix</keyword>
<dbReference type="AlphaFoldDB" id="A0AAU7JYU8"/>
<dbReference type="GO" id="GO:0009306">
    <property type="term" value="P:protein secretion"/>
    <property type="evidence" value="ECO:0007669"/>
    <property type="project" value="InterPro"/>
</dbReference>
<evidence type="ECO:0000256" key="1">
    <source>
        <dbReference type="ARBA" id="ARBA00004651"/>
    </source>
</evidence>
<organism evidence="8">
    <name type="scientific">Pedococcus sp. KACC 23699</name>
    <dbReference type="NCBI Taxonomy" id="3149228"/>
    <lineage>
        <taxon>Bacteria</taxon>
        <taxon>Bacillati</taxon>
        <taxon>Actinomycetota</taxon>
        <taxon>Actinomycetes</taxon>
        <taxon>Micrococcales</taxon>
        <taxon>Intrasporangiaceae</taxon>
        <taxon>Pedococcus</taxon>
    </lineage>
</organism>
<keyword evidence="8" id="KW-0282">Flagellum</keyword>
<protein>
    <submittedName>
        <fullName evidence="8">Flagellar biosynthetic protein FliQ</fullName>
    </submittedName>
</protein>
<evidence type="ECO:0000256" key="2">
    <source>
        <dbReference type="ARBA" id="ARBA00006156"/>
    </source>
</evidence>
<keyword evidence="8" id="KW-0969">Cilium</keyword>
<keyword evidence="6 7" id="KW-0472">Membrane</keyword>
<proteinExistence type="inferred from homology"/>
<gene>
    <name evidence="8" type="ORF">ABEG17_09795</name>
</gene>
<accession>A0AAU7JYU8</accession>
<dbReference type="InterPro" id="IPR002191">
    <property type="entry name" value="Bac_export_3"/>
</dbReference>
<keyword evidence="8" id="KW-0966">Cell projection</keyword>
<dbReference type="RefSeq" id="WP_406833104.1">
    <property type="nucleotide sequence ID" value="NZ_CP157483.1"/>
</dbReference>
<comment type="subcellular location">
    <subcellularLocation>
        <location evidence="1">Cell membrane</location>
        <topology evidence="1">Multi-pass membrane protein</topology>
    </subcellularLocation>
</comment>
<dbReference type="PIRSF" id="PIRSF004669">
    <property type="entry name" value="FliQ"/>
    <property type="match status" value="1"/>
</dbReference>
<evidence type="ECO:0000256" key="6">
    <source>
        <dbReference type="ARBA" id="ARBA00023136"/>
    </source>
</evidence>
<name>A0AAU7JYU8_9MICO</name>
<dbReference type="PANTHER" id="PTHR34040:SF2">
    <property type="entry name" value="FLAGELLAR BIOSYNTHETIC PROTEIN FLIQ"/>
    <property type="match status" value="1"/>
</dbReference>